<dbReference type="FunFam" id="3.40.33.10:FF:000010">
    <property type="entry name" value="Predicted protein"/>
    <property type="match status" value="1"/>
</dbReference>
<dbReference type="STRING" id="45351.A7S659"/>
<dbReference type="InParanoid" id="A7S659"/>
<dbReference type="InterPro" id="IPR001283">
    <property type="entry name" value="CRISP-related"/>
</dbReference>
<dbReference type="PhylomeDB" id="A7S659"/>
<dbReference type="Gene3D" id="3.40.33.10">
    <property type="entry name" value="CAP"/>
    <property type="match status" value="1"/>
</dbReference>
<dbReference type="PANTHER" id="PTHR10334">
    <property type="entry name" value="CYSTEINE-RICH SECRETORY PROTEIN-RELATED"/>
    <property type="match status" value="1"/>
</dbReference>
<dbReference type="Proteomes" id="UP000001593">
    <property type="component" value="Unassembled WGS sequence"/>
</dbReference>
<keyword evidence="1" id="KW-0732">Signal</keyword>
<dbReference type="InterPro" id="IPR035940">
    <property type="entry name" value="CAP_sf"/>
</dbReference>
<dbReference type="InterPro" id="IPR034113">
    <property type="entry name" value="SCP_GAPR1-like"/>
</dbReference>
<dbReference type="GO" id="GO:0005615">
    <property type="term" value="C:extracellular space"/>
    <property type="evidence" value="ECO:0000318"/>
    <property type="project" value="GO_Central"/>
</dbReference>
<proteinExistence type="predicted"/>
<evidence type="ECO:0000313" key="4">
    <source>
        <dbReference type="Proteomes" id="UP000001593"/>
    </source>
</evidence>
<dbReference type="KEGG" id="nve:5512503"/>
<feature type="domain" description="SCP" evidence="2">
    <location>
        <begin position="30"/>
        <end position="162"/>
    </location>
</feature>
<protein>
    <recommendedName>
        <fullName evidence="2">SCP domain-containing protein</fullName>
    </recommendedName>
</protein>
<dbReference type="AlphaFoldDB" id="A7S659"/>
<evidence type="ECO:0000256" key="1">
    <source>
        <dbReference type="SAM" id="SignalP"/>
    </source>
</evidence>
<dbReference type="SMART" id="SM00198">
    <property type="entry name" value="SCP"/>
    <property type="match status" value="1"/>
</dbReference>
<accession>A7S659</accession>
<organism evidence="3 4">
    <name type="scientific">Nematostella vectensis</name>
    <name type="common">Starlet sea anemone</name>
    <dbReference type="NCBI Taxonomy" id="45351"/>
    <lineage>
        <taxon>Eukaryota</taxon>
        <taxon>Metazoa</taxon>
        <taxon>Cnidaria</taxon>
        <taxon>Anthozoa</taxon>
        <taxon>Hexacorallia</taxon>
        <taxon>Actiniaria</taxon>
        <taxon>Edwardsiidae</taxon>
        <taxon>Nematostella</taxon>
    </lineage>
</organism>
<dbReference type="CDD" id="cd05382">
    <property type="entry name" value="CAP_GAPR1-like"/>
    <property type="match status" value="1"/>
</dbReference>
<dbReference type="SUPFAM" id="SSF55797">
    <property type="entry name" value="PR-1-like"/>
    <property type="match status" value="1"/>
</dbReference>
<dbReference type="InterPro" id="IPR014044">
    <property type="entry name" value="CAP_dom"/>
</dbReference>
<dbReference type="Pfam" id="PF00188">
    <property type="entry name" value="CAP"/>
    <property type="match status" value="1"/>
</dbReference>
<dbReference type="eggNOG" id="KOG3017">
    <property type="taxonomic scope" value="Eukaryota"/>
</dbReference>
<dbReference type="FunCoup" id="A7S659">
    <property type="interactions" value="11"/>
</dbReference>
<evidence type="ECO:0000313" key="3">
    <source>
        <dbReference type="EMBL" id="EDO40804.1"/>
    </source>
</evidence>
<gene>
    <name evidence="3" type="ORF">NEMVEDRAFT_v1g243143</name>
</gene>
<dbReference type="EMBL" id="DS469586">
    <property type="protein sequence ID" value="EDO40804.1"/>
    <property type="molecule type" value="Genomic_DNA"/>
</dbReference>
<name>A7S659_NEMVE</name>
<sequence>MARLLILLAVVLAIGIAEARVRSFVFRRGVDVQACLDAHNSFRAQHGAEPLKWDDYLAKHAQAWADTLAAKGGLSHSPQMEVSDREGENLAHAGSCPEAVAQWIGELAKYKKSGACTNPPVHAPEGTDQVTQLMWQTTTSVGVGIAGNVVVARYFPPGNFEAEYEFDVKC</sequence>
<feature type="chain" id="PRO_5002714786" description="SCP domain-containing protein" evidence="1">
    <location>
        <begin position="20"/>
        <end position="170"/>
    </location>
</feature>
<reference evidence="3 4" key="1">
    <citation type="journal article" date="2007" name="Science">
        <title>Sea anemone genome reveals ancestral eumetazoan gene repertoire and genomic organization.</title>
        <authorList>
            <person name="Putnam N.H."/>
            <person name="Srivastava M."/>
            <person name="Hellsten U."/>
            <person name="Dirks B."/>
            <person name="Chapman J."/>
            <person name="Salamov A."/>
            <person name="Terry A."/>
            <person name="Shapiro H."/>
            <person name="Lindquist E."/>
            <person name="Kapitonov V.V."/>
            <person name="Jurka J."/>
            <person name="Genikhovich G."/>
            <person name="Grigoriev I.V."/>
            <person name="Lucas S.M."/>
            <person name="Steele R.E."/>
            <person name="Finnerty J.R."/>
            <person name="Technau U."/>
            <person name="Martindale M.Q."/>
            <person name="Rokhsar D.S."/>
        </authorList>
    </citation>
    <scope>NUCLEOTIDE SEQUENCE [LARGE SCALE GENOMIC DNA]</scope>
    <source>
        <strain evidence="4">CH2 X CH6</strain>
    </source>
</reference>
<dbReference type="HOGENOM" id="CLU_035730_9_1_1"/>
<dbReference type="PRINTS" id="PR00837">
    <property type="entry name" value="V5TPXLIKE"/>
</dbReference>
<dbReference type="OrthoDB" id="337038at2759"/>
<keyword evidence="4" id="KW-1185">Reference proteome</keyword>
<evidence type="ECO:0000259" key="2">
    <source>
        <dbReference type="SMART" id="SM00198"/>
    </source>
</evidence>
<feature type="signal peptide" evidence="1">
    <location>
        <begin position="1"/>
        <end position="19"/>
    </location>
</feature>